<dbReference type="SUPFAM" id="SSF56219">
    <property type="entry name" value="DNase I-like"/>
    <property type="match status" value="1"/>
</dbReference>
<name>A0A4Y2FQE0_ARAVE</name>
<gene>
    <name evidence="3" type="primary">X-elementORF2_5</name>
    <name evidence="3" type="ORF">AVEN_161399_1</name>
</gene>
<dbReference type="AlphaFoldDB" id="A0A4Y2FQE0"/>
<sequence length="535" mass="61845">MNSTLWGYRYDSPRGNAMEDFISSTNLHLLNAKDVGPTFQQRNAKGWPDLTLSIGQHLSNTTSWEVLEDVSFSDHNFIKIHLNIKMQYLTHILGSKRPMGGHNKFIQNFKPKVKSIQQEINFCNSKEELDKDFDIKKKEFRALQRRASKASGTHQLNYQQKFANKKACFKNLSLCAKRSTSRDFCTKTTNPYGTPYKSFVKDNIHLTELFKILGQPERGDHKEMAFNILKELYLQELIPFPRQPTFHHHIEKPFTQNELKRILQKVPTKKAPGYDAIDFVILKSIFKHFPKLLLSFYNKCLNLQGFQTPLKVGIIVLFHKKGNPKSETKSYRPVSLLPTLGKILEKLLLERLNFHLRTNNLQAANQYGFTVNKSSEEAIVDFIDEIEMVRSTKQHAMDIKGAFNHLEYNSIKNSLNNINFDSNTKETLIDTPTTSGLRTGLVQWSGILESCGERSADSILDRRSSEGGECSLYLYYGWEYEEFSRDFYVTSHPVEKGYKYRLTKQGINLLGVFFDLRVGQLLDAESYCLCCYCYY</sequence>
<keyword evidence="3" id="KW-0695">RNA-directed DNA polymerase</keyword>
<reference evidence="3 4" key="1">
    <citation type="journal article" date="2019" name="Sci. Rep.">
        <title>Orb-weaving spider Araneus ventricosus genome elucidates the spidroin gene catalogue.</title>
        <authorList>
            <person name="Kono N."/>
            <person name="Nakamura H."/>
            <person name="Ohtoshi R."/>
            <person name="Moran D.A.P."/>
            <person name="Shinohara A."/>
            <person name="Yoshida Y."/>
            <person name="Fujiwara M."/>
            <person name="Mori M."/>
            <person name="Tomita M."/>
            <person name="Arakawa K."/>
        </authorList>
    </citation>
    <scope>NUCLEOTIDE SEQUENCE [LARGE SCALE GENOMIC DNA]</scope>
</reference>
<organism evidence="3 4">
    <name type="scientific">Araneus ventricosus</name>
    <name type="common">Orbweaver spider</name>
    <name type="synonym">Epeira ventricosa</name>
    <dbReference type="NCBI Taxonomy" id="182803"/>
    <lineage>
        <taxon>Eukaryota</taxon>
        <taxon>Metazoa</taxon>
        <taxon>Ecdysozoa</taxon>
        <taxon>Arthropoda</taxon>
        <taxon>Chelicerata</taxon>
        <taxon>Arachnida</taxon>
        <taxon>Araneae</taxon>
        <taxon>Araneomorphae</taxon>
        <taxon>Entelegynae</taxon>
        <taxon>Araneoidea</taxon>
        <taxon>Araneidae</taxon>
        <taxon>Araneus</taxon>
    </lineage>
</organism>
<dbReference type="GO" id="GO:0003964">
    <property type="term" value="F:RNA-directed DNA polymerase activity"/>
    <property type="evidence" value="ECO:0007669"/>
    <property type="project" value="UniProtKB-KW"/>
</dbReference>
<keyword evidence="4" id="KW-1185">Reference proteome</keyword>
<accession>A0A4Y2FQE0</accession>
<dbReference type="SUPFAM" id="SSF56672">
    <property type="entry name" value="DNA/RNA polymerases"/>
    <property type="match status" value="1"/>
</dbReference>
<dbReference type="EMBL" id="BGPR01000977">
    <property type="protein sequence ID" value="GBM41884.1"/>
    <property type="molecule type" value="Genomic_DNA"/>
</dbReference>
<feature type="domain" description="Endonuclease/exonuclease/phosphatase" evidence="2">
    <location>
        <begin position="2"/>
        <end position="78"/>
    </location>
</feature>
<dbReference type="Proteomes" id="UP000499080">
    <property type="component" value="Unassembled WGS sequence"/>
</dbReference>
<dbReference type="InterPro" id="IPR000477">
    <property type="entry name" value="RT_dom"/>
</dbReference>
<dbReference type="Pfam" id="PF00078">
    <property type="entry name" value="RVT_1"/>
    <property type="match status" value="1"/>
</dbReference>
<evidence type="ECO:0000259" key="1">
    <source>
        <dbReference type="Pfam" id="PF00078"/>
    </source>
</evidence>
<keyword evidence="3" id="KW-0808">Transferase</keyword>
<dbReference type="InterPro" id="IPR036691">
    <property type="entry name" value="Endo/exonu/phosph_ase_sf"/>
</dbReference>
<comment type="caution">
    <text evidence="3">The sequence shown here is derived from an EMBL/GenBank/DDBJ whole genome shotgun (WGS) entry which is preliminary data.</text>
</comment>
<dbReference type="OrthoDB" id="6437038at2759"/>
<evidence type="ECO:0000313" key="4">
    <source>
        <dbReference type="Proteomes" id="UP000499080"/>
    </source>
</evidence>
<dbReference type="Pfam" id="PF14529">
    <property type="entry name" value="Exo_endo_phos_2"/>
    <property type="match status" value="1"/>
</dbReference>
<dbReference type="Gene3D" id="3.60.10.10">
    <property type="entry name" value="Endonuclease/exonuclease/phosphatase"/>
    <property type="match status" value="1"/>
</dbReference>
<feature type="domain" description="Reverse transcriptase" evidence="1">
    <location>
        <begin position="324"/>
        <end position="442"/>
    </location>
</feature>
<dbReference type="PANTHER" id="PTHR19446">
    <property type="entry name" value="REVERSE TRANSCRIPTASES"/>
    <property type="match status" value="1"/>
</dbReference>
<dbReference type="InterPro" id="IPR043502">
    <property type="entry name" value="DNA/RNA_pol_sf"/>
</dbReference>
<evidence type="ECO:0000259" key="2">
    <source>
        <dbReference type="Pfam" id="PF14529"/>
    </source>
</evidence>
<protein>
    <submittedName>
        <fullName evidence="3">Putative RNA-directed DNA polymerase from transposon X-element</fullName>
    </submittedName>
</protein>
<proteinExistence type="predicted"/>
<dbReference type="InterPro" id="IPR005135">
    <property type="entry name" value="Endo/exonuclease/phosphatase"/>
</dbReference>
<keyword evidence="3" id="KW-0548">Nucleotidyltransferase</keyword>
<evidence type="ECO:0000313" key="3">
    <source>
        <dbReference type="EMBL" id="GBM41884.1"/>
    </source>
</evidence>